<dbReference type="Proteomes" id="UP000765509">
    <property type="component" value="Unassembled WGS sequence"/>
</dbReference>
<gene>
    <name evidence="2" type="ORF">O181_117414</name>
</gene>
<comment type="caution">
    <text evidence="2">The sequence shown here is derived from an EMBL/GenBank/DDBJ whole genome shotgun (WGS) entry which is preliminary data.</text>
</comment>
<accession>A0A9Q3PXG8</accession>
<feature type="region of interest" description="Disordered" evidence="1">
    <location>
        <begin position="21"/>
        <end position="53"/>
    </location>
</feature>
<protein>
    <submittedName>
        <fullName evidence="2">Uncharacterized protein</fullName>
    </submittedName>
</protein>
<dbReference type="EMBL" id="AVOT02101185">
    <property type="protein sequence ID" value="MBW0577699.1"/>
    <property type="molecule type" value="Genomic_DNA"/>
</dbReference>
<evidence type="ECO:0000313" key="2">
    <source>
        <dbReference type="EMBL" id="MBW0577699.1"/>
    </source>
</evidence>
<evidence type="ECO:0000256" key="1">
    <source>
        <dbReference type="SAM" id="MobiDB-lite"/>
    </source>
</evidence>
<feature type="compositionally biased region" description="Polar residues" evidence="1">
    <location>
        <begin position="29"/>
        <end position="38"/>
    </location>
</feature>
<evidence type="ECO:0000313" key="3">
    <source>
        <dbReference type="Proteomes" id="UP000765509"/>
    </source>
</evidence>
<dbReference type="AlphaFoldDB" id="A0A9Q3PXG8"/>
<proteinExistence type="predicted"/>
<name>A0A9Q3PXG8_9BASI</name>
<organism evidence="2 3">
    <name type="scientific">Austropuccinia psidii MF-1</name>
    <dbReference type="NCBI Taxonomy" id="1389203"/>
    <lineage>
        <taxon>Eukaryota</taxon>
        <taxon>Fungi</taxon>
        <taxon>Dikarya</taxon>
        <taxon>Basidiomycota</taxon>
        <taxon>Pucciniomycotina</taxon>
        <taxon>Pucciniomycetes</taxon>
        <taxon>Pucciniales</taxon>
        <taxon>Sphaerophragmiaceae</taxon>
        <taxon>Austropuccinia</taxon>
    </lineage>
</organism>
<keyword evidence="3" id="KW-1185">Reference proteome</keyword>
<sequence>MTPNSSIDQITLREAHSLRRDTEKIINESLPTTSTKRNYLQMPTPHMQHPSSGSEYIPSFDVGYIPSELDISALSDHQIKGEALEYLQQIIYDTIIPSSWTRVPHKMGSPSHASLKAA</sequence>
<reference evidence="2" key="1">
    <citation type="submission" date="2021-03" db="EMBL/GenBank/DDBJ databases">
        <title>Draft genome sequence of rust myrtle Austropuccinia psidii MF-1, a brazilian biotype.</title>
        <authorList>
            <person name="Quecine M.C."/>
            <person name="Pachon D.M.R."/>
            <person name="Bonatelli M.L."/>
            <person name="Correr F.H."/>
            <person name="Franceschini L.M."/>
            <person name="Leite T.F."/>
            <person name="Margarido G.R.A."/>
            <person name="Almeida C.A."/>
            <person name="Ferrarezi J.A."/>
            <person name="Labate C.A."/>
        </authorList>
    </citation>
    <scope>NUCLEOTIDE SEQUENCE</scope>
    <source>
        <strain evidence="2">MF-1</strain>
    </source>
</reference>